<sequence length="140" mass="15554">MTIQEAQQQIIDDFSFFEDWQDRYNHLISLGKSLASIPAEDKQPENLVKGCQSNVWLGAHLENGNVVYTADSDAILPKGIAALLVQVYSGHTPQEILKSNEDFIAKIGLQEFLSPTRANGLLAMIKQIKFYAIAFDAKNA</sequence>
<evidence type="ECO:0000256" key="1">
    <source>
        <dbReference type="ARBA" id="ARBA00010282"/>
    </source>
</evidence>
<dbReference type="Pfam" id="PF02657">
    <property type="entry name" value="SufE"/>
    <property type="match status" value="1"/>
</dbReference>
<feature type="domain" description="Fe-S metabolism associated" evidence="2">
    <location>
        <begin position="12"/>
        <end position="129"/>
    </location>
</feature>
<dbReference type="OrthoDB" id="9799320at2"/>
<dbReference type="InterPro" id="IPR003808">
    <property type="entry name" value="Fe-S_metab-assoc_dom"/>
</dbReference>
<dbReference type="Gene3D" id="3.90.1010.10">
    <property type="match status" value="1"/>
</dbReference>
<protein>
    <submittedName>
        <fullName evidence="3">SufE family protein</fullName>
    </submittedName>
</protein>
<dbReference type="PANTHER" id="PTHR43597:SF5">
    <property type="entry name" value="SUFE-LIKE PROTEIN 2, CHLOROPLASTIC"/>
    <property type="match status" value="1"/>
</dbReference>
<dbReference type="Proteomes" id="UP000287701">
    <property type="component" value="Chromosome"/>
</dbReference>
<gene>
    <name evidence="3" type="ORF">EQP59_01405</name>
</gene>
<dbReference type="AlphaFoldDB" id="A0A3R5XTI7"/>
<dbReference type="RefSeq" id="WP_128500616.1">
    <property type="nucleotide sequence ID" value="NZ_CP035107.1"/>
</dbReference>
<evidence type="ECO:0000313" key="4">
    <source>
        <dbReference type="Proteomes" id="UP000287701"/>
    </source>
</evidence>
<comment type="similarity">
    <text evidence="1">Belongs to the SufE family.</text>
</comment>
<name>A0A3R5XTI7_ORNRH</name>
<accession>A0A3R5XTI7</accession>
<dbReference type="PANTHER" id="PTHR43597">
    <property type="entry name" value="SULFUR ACCEPTOR PROTEIN CSDE"/>
    <property type="match status" value="1"/>
</dbReference>
<reference evidence="3 4" key="1">
    <citation type="submission" date="2019-01" db="EMBL/GenBank/DDBJ databases">
        <title>Whole Genome of Ornithobacterium rhinotracheale FARPER-174b.</title>
        <authorList>
            <person name="Tataje-Lavanda L.A."/>
            <person name="Montalvan A."/>
            <person name="Montesinos R."/>
            <person name="Zimic M."/>
            <person name="Fernandez-Sanchez M."/>
            <person name="Fernandez-Diaz M."/>
        </authorList>
    </citation>
    <scope>NUCLEOTIDE SEQUENCE [LARGE SCALE GENOMIC DNA]</scope>
    <source>
        <strain evidence="3 4">FARPER-174b</strain>
    </source>
</reference>
<dbReference type="SUPFAM" id="SSF82649">
    <property type="entry name" value="SufE/NifU"/>
    <property type="match status" value="1"/>
</dbReference>
<evidence type="ECO:0000313" key="3">
    <source>
        <dbReference type="EMBL" id="QAR30109.1"/>
    </source>
</evidence>
<evidence type="ECO:0000259" key="2">
    <source>
        <dbReference type="Pfam" id="PF02657"/>
    </source>
</evidence>
<organism evidence="3 4">
    <name type="scientific">Ornithobacterium rhinotracheale</name>
    <dbReference type="NCBI Taxonomy" id="28251"/>
    <lineage>
        <taxon>Bacteria</taxon>
        <taxon>Pseudomonadati</taxon>
        <taxon>Bacteroidota</taxon>
        <taxon>Flavobacteriia</taxon>
        <taxon>Flavobacteriales</taxon>
        <taxon>Weeksellaceae</taxon>
        <taxon>Ornithobacterium</taxon>
    </lineage>
</organism>
<dbReference type="EMBL" id="CP035107">
    <property type="protein sequence ID" value="QAR30109.1"/>
    <property type="molecule type" value="Genomic_DNA"/>
</dbReference>
<proteinExistence type="inferred from homology"/>